<keyword evidence="9" id="KW-1185">Reference proteome</keyword>
<protein>
    <submittedName>
        <fullName evidence="8">Cytochrome P450</fullName>
    </submittedName>
</protein>
<dbReference type="Pfam" id="PF00067">
    <property type="entry name" value="p450"/>
    <property type="match status" value="1"/>
</dbReference>
<evidence type="ECO:0000256" key="1">
    <source>
        <dbReference type="ARBA" id="ARBA00010617"/>
    </source>
</evidence>
<evidence type="ECO:0000256" key="2">
    <source>
        <dbReference type="ARBA" id="ARBA00022617"/>
    </source>
</evidence>
<dbReference type="SUPFAM" id="SSF48264">
    <property type="entry name" value="Cytochrome P450"/>
    <property type="match status" value="1"/>
</dbReference>
<evidence type="ECO:0000256" key="5">
    <source>
        <dbReference type="ARBA" id="ARBA00023004"/>
    </source>
</evidence>
<gene>
    <name evidence="8" type="ORF">M2283_007774</name>
</gene>
<dbReference type="InterPro" id="IPR002401">
    <property type="entry name" value="Cyt_P450_E_grp-I"/>
</dbReference>
<dbReference type="InterPro" id="IPR050196">
    <property type="entry name" value="Cytochrome_P450_Monoox"/>
</dbReference>
<dbReference type="CDD" id="cd11049">
    <property type="entry name" value="CYP170A1-like"/>
    <property type="match status" value="1"/>
</dbReference>
<name>A0ABT6LVT6_9ACTN</name>
<organism evidence="8 9">
    <name type="scientific">Streptomyces pseudovenezuelae</name>
    <dbReference type="NCBI Taxonomy" id="67350"/>
    <lineage>
        <taxon>Bacteria</taxon>
        <taxon>Bacillati</taxon>
        <taxon>Actinomycetota</taxon>
        <taxon>Actinomycetes</taxon>
        <taxon>Kitasatosporales</taxon>
        <taxon>Streptomycetaceae</taxon>
        <taxon>Streptomyces</taxon>
        <taxon>Streptomyces aurantiacus group</taxon>
    </lineage>
</organism>
<dbReference type="InterPro" id="IPR001128">
    <property type="entry name" value="Cyt_P450"/>
</dbReference>
<sequence>MTTAVSVGSAPGGLPLLGHLLPLMRDPLRFLTSLPAHGDLVYIRIGPLKALAVCDPGLTRQVLVDDRTFDKGGPQIEQAREALGNGLPLCPHAEHRRQRRLVQPAFRAARLPAYARVMTRVTAAVTGSWHDGQTFDVYVEMQRIAAQSFVATVFADTLSASALAEMLEDFGVITEGIFRRMITPPWLNGLPTPGNRRYHQARSRLRETMARVIADRRSGGTGDDDLLSVFLDSPASAEGDRDQGLSDAEIIDQLMDFFFAGIETTAAVLAWSLHLLTRHPRIEERLHAEVDSVLAGAAATFDDVPRLEYTRRVINETLRLYPPGWLISRTTTADTRLGGHFLRAGTAIIYSPYLLHHRADQYDDPERFDPERWSSPQRLNPSDGSFIPFGGGARKCIGDQFGITEAVIILATVAAQWRLEPLPGSRVRPSLALTLSPQRLHMRVTPRTRV</sequence>
<dbReference type="PANTHER" id="PTHR24291">
    <property type="entry name" value="CYTOCHROME P450 FAMILY 4"/>
    <property type="match status" value="1"/>
</dbReference>
<dbReference type="Gene3D" id="1.10.630.10">
    <property type="entry name" value="Cytochrome P450"/>
    <property type="match status" value="1"/>
</dbReference>
<evidence type="ECO:0000256" key="3">
    <source>
        <dbReference type="ARBA" id="ARBA00022723"/>
    </source>
</evidence>
<evidence type="ECO:0000313" key="8">
    <source>
        <dbReference type="EMBL" id="MDH6220434.1"/>
    </source>
</evidence>
<keyword evidence="6 7" id="KW-0503">Monooxygenase</keyword>
<dbReference type="RefSeq" id="WP_280881198.1">
    <property type="nucleotide sequence ID" value="NZ_JARXVH010000016.1"/>
</dbReference>
<accession>A0ABT6LVT6</accession>
<dbReference type="InterPro" id="IPR036396">
    <property type="entry name" value="Cyt_P450_sf"/>
</dbReference>
<dbReference type="PANTHER" id="PTHR24291:SF50">
    <property type="entry name" value="BIFUNCTIONAL ALBAFLAVENONE MONOOXYGENASE_TERPENE SYNTHASE"/>
    <property type="match status" value="1"/>
</dbReference>
<comment type="caution">
    <text evidence="8">The sequence shown here is derived from an EMBL/GenBank/DDBJ whole genome shotgun (WGS) entry which is preliminary data.</text>
</comment>
<dbReference type="EMBL" id="JARXVH010000016">
    <property type="protein sequence ID" value="MDH6220434.1"/>
    <property type="molecule type" value="Genomic_DNA"/>
</dbReference>
<keyword evidence="3 7" id="KW-0479">Metal-binding</keyword>
<dbReference type="Proteomes" id="UP001160499">
    <property type="component" value="Unassembled WGS sequence"/>
</dbReference>
<dbReference type="InterPro" id="IPR017972">
    <property type="entry name" value="Cyt_P450_CS"/>
</dbReference>
<evidence type="ECO:0000256" key="4">
    <source>
        <dbReference type="ARBA" id="ARBA00023002"/>
    </source>
</evidence>
<dbReference type="PROSITE" id="PS00086">
    <property type="entry name" value="CYTOCHROME_P450"/>
    <property type="match status" value="1"/>
</dbReference>
<evidence type="ECO:0000256" key="6">
    <source>
        <dbReference type="ARBA" id="ARBA00023033"/>
    </source>
</evidence>
<comment type="similarity">
    <text evidence="1 7">Belongs to the cytochrome P450 family.</text>
</comment>
<evidence type="ECO:0000256" key="7">
    <source>
        <dbReference type="RuleBase" id="RU000461"/>
    </source>
</evidence>
<keyword evidence="4 7" id="KW-0560">Oxidoreductase</keyword>
<dbReference type="PRINTS" id="PR00463">
    <property type="entry name" value="EP450I"/>
</dbReference>
<keyword evidence="5 7" id="KW-0408">Iron</keyword>
<keyword evidence="2 7" id="KW-0349">Heme</keyword>
<reference evidence="8 9" key="1">
    <citation type="submission" date="2023-04" db="EMBL/GenBank/DDBJ databases">
        <title>Forest soil microbial communities from Buena Vista Peninsula, Colon Province, Panama.</title>
        <authorList>
            <person name="Bouskill N."/>
        </authorList>
    </citation>
    <scope>NUCLEOTIDE SEQUENCE [LARGE SCALE GENOMIC DNA]</scope>
    <source>
        <strain evidence="8 9">GGS1</strain>
    </source>
</reference>
<proteinExistence type="inferred from homology"/>
<dbReference type="PRINTS" id="PR00385">
    <property type="entry name" value="P450"/>
</dbReference>
<evidence type="ECO:0000313" key="9">
    <source>
        <dbReference type="Proteomes" id="UP001160499"/>
    </source>
</evidence>